<keyword evidence="2" id="KW-0812">Transmembrane</keyword>
<evidence type="ECO:0000256" key="1">
    <source>
        <dbReference type="SAM" id="MobiDB-lite"/>
    </source>
</evidence>
<feature type="transmembrane region" description="Helical" evidence="2">
    <location>
        <begin position="73"/>
        <end position="99"/>
    </location>
</feature>
<feature type="compositionally biased region" description="Low complexity" evidence="1">
    <location>
        <begin position="155"/>
        <end position="171"/>
    </location>
</feature>
<sequence length="171" mass="18300">MTTTTLFDLAFALAAPFWALLILAPGWRWTDRIAASPLPMVPVLAVYLALAVPVFPQLWAAVSQPGLAGFQELLRLGGGAGAIWAQVIAWDLFLGQWMYREARELGIHPLVMGPLLALTVLLSPLGVLLFLGIRAGVRRRHRLTIGGRCAPHPGSPDAPTASAATAAGHRR</sequence>
<feature type="region of interest" description="Disordered" evidence="1">
    <location>
        <begin position="148"/>
        <end position="171"/>
    </location>
</feature>
<proteinExistence type="predicted"/>
<dbReference type="Pfam" id="PF14108">
    <property type="entry name" value="ABA4-like"/>
    <property type="match status" value="1"/>
</dbReference>
<dbReference type="InterPro" id="IPR025461">
    <property type="entry name" value="ABA4-like"/>
</dbReference>
<keyword evidence="2" id="KW-0472">Membrane</keyword>
<evidence type="ECO:0000313" key="4">
    <source>
        <dbReference type="Proteomes" id="UP000275579"/>
    </source>
</evidence>
<protein>
    <submittedName>
        <fullName evidence="3">DUF4281 domain-containing protein</fullName>
    </submittedName>
</protein>
<evidence type="ECO:0000256" key="2">
    <source>
        <dbReference type="SAM" id="Phobius"/>
    </source>
</evidence>
<keyword evidence="2" id="KW-1133">Transmembrane helix</keyword>
<dbReference type="RefSeq" id="WP_127150031.1">
    <property type="nucleotide sequence ID" value="NZ_CP029042.1"/>
</dbReference>
<name>A0A3Q9K082_9ACTN</name>
<dbReference type="Proteomes" id="UP000275579">
    <property type="component" value="Chromosome"/>
</dbReference>
<feature type="transmembrane region" description="Helical" evidence="2">
    <location>
        <begin position="39"/>
        <end position="61"/>
    </location>
</feature>
<feature type="transmembrane region" description="Helical" evidence="2">
    <location>
        <begin position="7"/>
        <end position="27"/>
    </location>
</feature>
<dbReference type="AlphaFoldDB" id="A0A3Q9K082"/>
<organism evidence="3 4">
    <name type="scientific">Streptomyces lydicus</name>
    <dbReference type="NCBI Taxonomy" id="47763"/>
    <lineage>
        <taxon>Bacteria</taxon>
        <taxon>Bacillati</taxon>
        <taxon>Actinomycetota</taxon>
        <taxon>Actinomycetes</taxon>
        <taxon>Kitasatosporales</taxon>
        <taxon>Streptomycetaceae</taxon>
        <taxon>Streptomyces</taxon>
    </lineage>
</organism>
<dbReference type="EMBL" id="CP029042">
    <property type="protein sequence ID" value="AZS70909.1"/>
    <property type="molecule type" value="Genomic_DNA"/>
</dbReference>
<reference evidence="3 4" key="1">
    <citation type="submission" date="2018-04" db="EMBL/GenBank/DDBJ databases">
        <title>Complete genome sequences of Streptomyces lydicus strain WYEC and characterization of antagonistic properties of biological control agents.</title>
        <authorList>
            <person name="Mariita R.M."/>
            <person name="Sello J.K."/>
        </authorList>
    </citation>
    <scope>NUCLEOTIDE SEQUENCE [LARGE SCALE GENOMIC DNA]</scope>
    <source>
        <strain evidence="3 4">WYEC 108</strain>
    </source>
</reference>
<evidence type="ECO:0000313" key="3">
    <source>
        <dbReference type="EMBL" id="AZS70909.1"/>
    </source>
</evidence>
<feature type="transmembrane region" description="Helical" evidence="2">
    <location>
        <begin position="111"/>
        <end position="133"/>
    </location>
</feature>
<gene>
    <name evidence="3" type="ORF">DDE74_08110</name>
</gene>
<accession>A0A3Q9K082</accession>